<evidence type="ECO:0008006" key="5">
    <source>
        <dbReference type="Google" id="ProtNLM"/>
    </source>
</evidence>
<dbReference type="InterPro" id="IPR042000">
    <property type="entry name" value="Sortase_D_2"/>
</dbReference>
<sequence length="227" mass="25315">MRNFSKILIIIGIILICIPAGAQIVYKYNNKNIESISTKKIETAIQENIDIIEEGENIQLTKKALAEVINEAVDEKEDNISHIDENNKKTNNKKEFIYLGNIVIKKINLDLKIVEGVEKSDLAVGAGHVPKTAGFGEEGNCVLLGHRSSSYNNFFRYIDKLKEGDEIIIKDKNGNEFVYIVSGSKVVKPEDVSVLLPAPGEYRLTLITCTPIYVSTHRLVVTANLKK</sequence>
<organism evidence="3 4">
    <name type="scientific">Thermovenabulum gondwanense</name>
    <dbReference type="NCBI Taxonomy" id="520767"/>
    <lineage>
        <taxon>Bacteria</taxon>
        <taxon>Bacillati</taxon>
        <taxon>Bacillota</taxon>
        <taxon>Clostridia</taxon>
        <taxon>Thermosediminibacterales</taxon>
        <taxon>Thermosediminibacteraceae</taxon>
        <taxon>Thermovenabulum</taxon>
    </lineage>
</organism>
<evidence type="ECO:0000256" key="2">
    <source>
        <dbReference type="PIRSR" id="PIRSR605754-1"/>
    </source>
</evidence>
<dbReference type="GO" id="GO:0016787">
    <property type="term" value="F:hydrolase activity"/>
    <property type="evidence" value="ECO:0007669"/>
    <property type="project" value="UniProtKB-KW"/>
</dbReference>
<dbReference type="STRING" id="520767.ATZ99_15340"/>
<feature type="active site" description="Acyl-thioester intermediate" evidence="2">
    <location>
        <position position="209"/>
    </location>
</feature>
<dbReference type="InterPro" id="IPR023365">
    <property type="entry name" value="Sortase_dom-sf"/>
</dbReference>
<dbReference type="OrthoDB" id="154054at2"/>
<dbReference type="NCBIfam" id="TIGR01076">
    <property type="entry name" value="sortase_fam"/>
    <property type="match status" value="1"/>
</dbReference>
<dbReference type="Proteomes" id="UP000075737">
    <property type="component" value="Unassembled WGS sequence"/>
</dbReference>
<dbReference type="InterPro" id="IPR005754">
    <property type="entry name" value="Sortase"/>
</dbReference>
<dbReference type="Pfam" id="PF04203">
    <property type="entry name" value="Sortase"/>
    <property type="match status" value="1"/>
</dbReference>
<accession>A0A162MEP9</accession>
<evidence type="ECO:0000313" key="3">
    <source>
        <dbReference type="EMBL" id="KYO65498.1"/>
    </source>
</evidence>
<evidence type="ECO:0000313" key="4">
    <source>
        <dbReference type="Proteomes" id="UP000075737"/>
    </source>
</evidence>
<protein>
    <recommendedName>
        <fullName evidence="5">Sortase family protein</fullName>
    </recommendedName>
</protein>
<evidence type="ECO:0000256" key="1">
    <source>
        <dbReference type="ARBA" id="ARBA00022801"/>
    </source>
</evidence>
<dbReference type="RefSeq" id="WP_068748655.1">
    <property type="nucleotide sequence ID" value="NZ_LOHZ01000033.1"/>
</dbReference>
<keyword evidence="1" id="KW-0378">Hydrolase</keyword>
<proteinExistence type="predicted"/>
<gene>
    <name evidence="3" type="ORF">ATZ99_15340</name>
</gene>
<reference evidence="3 4" key="1">
    <citation type="submission" date="2015-12" db="EMBL/GenBank/DDBJ databases">
        <title>Draft genome of Thermovenabulum gondwanense isolated from a red thermophilic microbial mat colonisisng an outflow channel of a bore well.</title>
        <authorList>
            <person name="Patel B.K."/>
        </authorList>
    </citation>
    <scope>NUCLEOTIDE SEQUENCE [LARGE SCALE GENOMIC DNA]</scope>
    <source>
        <strain evidence="3 4">R270</strain>
    </source>
</reference>
<dbReference type="Gene3D" id="2.40.260.10">
    <property type="entry name" value="Sortase"/>
    <property type="match status" value="1"/>
</dbReference>
<dbReference type="AlphaFoldDB" id="A0A162MEP9"/>
<dbReference type="SUPFAM" id="SSF63817">
    <property type="entry name" value="Sortase"/>
    <property type="match status" value="1"/>
</dbReference>
<keyword evidence="4" id="KW-1185">Reference proteome</keyword>
<dbReference type="EMBL" id="LOHZ01000033">
    <property type="protein sequence ID" value="KYO65498.1"/>
    <property type="molecule type" value="Genomic_DNA"/>
</dbReference>
<name>A0A162MEP9_9FIRM</name>
<comment type="caution">
    <text evidence="3">The sequence shown here is derived from an EMBL/GenBank/DDBJ whole genome shotgun (WGS) entry which is preliminary data.</text>
</comment>
<dbReference type="CDD" id="cd06166">
    <property type="entry name" value="Sortase_D_2"/>
    <property type="match status" value="1"/>
</dbReference>
<feature type="active site" description="Proton donor/acceptor" evidence="2">
    <location>
        <position position="146"/>
    </location>
</feature>